<reference evidence="3" key="1">
    <citation type="submission" date="2022-11" db="EMBL/GenBank/DDBJ databases">
        <authorList>
            <person name="Petersen C."/>
        </authorList>
    </citation>
    <scope>NUCLEOTIDE SEQUENCE</scope>
    <source>
        <strain evidence="3">IBT 19713</strain>
    </source>
</reference>
<protein>
    <recommendedName>
        <fullName evidence="2">Rrn9 domain-containing protein</fullName>
    </recommendedName>
</protein>
<feature type="compositionally biased region" description="Basic and acidic residues" evidence="1">
    <location>
        <begin position="53"/>
        <end position="67"/>
    </location>
</feature>
<evidence type="ECO:0000259" key="2">
    <source>
        <dbReference type="Pfam" id="PF10680"/>
    </source>
</evidence>
<feature type="compositionally biased region" description="Polar residues" evidence="1">
    <location>
        <begin position="111"/>
        <end position="120"/>
    </location>
</feature>
<feature type="compositionally biased region" description="Acidic residues" evidence="1">
    <location>
        <begin position="361"/>
        <end position="373"/>
    </location>
</feature>
<feature type="compositionally biased region" description="Basic and acidic residues" evidence="1">
    <location>
        <begin position="302"/>
        <end position="311"/>
    </location>
</feature>
<feature type="compositionally biased region" description="Polar residues" evidence="1">
    <location>
        <begin position="541"/>
        <end position="551"/>
    </location>
</feature>
<accession>A0A9W9TJZ4</accession>
<dbReference type="EMBL" id="JAPQKS010000005">
    <property type="protein sequence ID" value="KAJ5225349.1"/>
    <property type="molecule type" value="Genomic_DNA"/>
</dbReference>
<organism evidence="3 4">
    <name type="scientific">Penicillium chermesinum</name>
    <dbReference type="NCBI Taxonomy" id="63820"/>
    <lineage>
        <taxon>Eukaryota</taxon>
        <taxon>Fungi</taxon>
        <taxon>Dikarya</taxon>
        <taxon>Ascomycota</taxon>
        <taxon>Pezizomycotina</taxon>
        <taxon>Eurotiomycetes</taxon>
        <taxon>Eurotiomycetidae</taxon>
        <taxon>Eurotiales</taxon>
        <taxon>Aspergillaceae</taxon>
        <taxon>Penicillium</taxon>
    </lineage>
</organism>
<feature type="compositionally biased region" description="Polar residues" evidence="1">
    <location>
        <begin position="8"/>
        <end position="22"/>
    </location>
</feature>
<evidence type="ECO:0000313" key="3">
    <source>
        <dbReference type="EMBL" id="KAJ5225349.1"/>
    </source>
</evidence>
<dbReference type="InterPro" id="IPR019622">
    <property type="entry name" value="Rrn9_dom"/>
</dbReference>
<dbReference type="Pfam" id="PF10680">
    <property type="entry name" value="RRN9"/>
    <property type="match status" value="1"/>
</dbReference>
<feature type="region of interest" description="Disordered" evidence="1">
    <location>
        <begin position="1"/>
        <end position="128"/>
    </location>
</feature>
<dbReference type="Proteomes" id="UP001150941">
    <property type="component" value="Unassembled WGS sequence"/>
</dbReference>
<dbReference type="GeneID" id="83203173"/>
<sequence length="635" mass="71023">MSSRDDQLPSSSQFYPPQSAQRVRSLFGGPSSDVGPRSSPQLELEELGEDRELDGQPVKENELRDGDFELMLGDFQKYADDSADEDYRDSGSDDDVPRPDHRRGRSRRSSATASNTTEDQSMIDEPEPQIIYSLRRENDLSEDSERPNRWAGTPSAYYRAIAQERGVYDSLASNGSRNLSNHLYNAYALRHSSKVYREGTLETEEAEDDEVAAFRKRWVAWPMSAATVPCPSEPLYRKQADLGIYGKPADFRPSADLEDSIIASMMNTAQQRFKAREWDNDGLKINPEKRTAGPDDMDTMDEDKKDHDDAHLGAPVLKPVIQSDDDISRRQLLPLSRNVITQVDKLLMGLHHSIRNRVDDIESSDDSATDEDASSSGRSKGNRKGRGRGRTQSRGRKRARRGSRSERESNSRRNQRLSAIGDQGIEGDKEEDGENEMRPTMLDRMALRDWSEVMGVASMIGLPAGAVKRASRRCADLFNQDMTFRTLQEGRMEPVSRLPGSKLQYAYIEDEIGSGTGPAQKPRAPSRVPPSQSKKAHSTILALSQGTGPQPQSFPAGVPASSFPAPSSSAALPTFPNTDGAAPRKPDGHYCPFPTCKQHTHPFPRIWNFKLHLERKHPEYYETVKDSLVIRKKKS</sequence>
<proteinExistence type="predicted"/>
<dbReference type="OrthoDB" id="5412288at2759"/>
<keyword evidence="4" id="KW-1185">Reference proteome</keyword>
<reference evidence="3" key="2">
    <citation type="journal article" date="2023" name="IMA Fungus">
        <title>Comparative genomic study of the Penicillium genus elucidates a diverse pangenome and 15 lateral gene transfer events.</title>
        <authorList>
            <person name="Petersen C."/>
            <person name="Sorensen T."/>
            <person name="Nielsen M.R."/>
            <person name="Sondergaard T.E."/>
            <person name="Sorensen J.L."/>
            <person name="Fitzpatrick D.A."/>
            <person name="Frisvad J.C."/>
            <person name="Nielsen K.L."/>
        </authorList>
    </citation>
    <scope>NUCLEOTIDE SEQUENCE</scope>
    <source>
        <strain evidence="3">IBT 19713</strain>
    </source>
</reference>
<dbReference type="AlphaFoldDB" id="A0A9W9TJZ4"/>
<feature type="region of interest" description="Disordered" evidence="1">
    <location>
        <begin position="283"/>
        <end position="315"/>
    </location>
</feature>
<feature type="compositionally biased region" description="Low complexity" evidence="1">
    <location>
        <begin position="553"/>
        <end position="568"/>
    </location>
</feature>
<feature type="compositionally biased region" description="Acidic residues" evidence="1">
    <location>
        <begin position="43"/>
        <end position="52"/>
    </location>
</feature>
<feature type="compositionally biased region" description="Basic and acidic residues" evidence="1">
    <location>
        <begin position="88"/>
        <end position="99"/>
    </location>
</feature>
<dbReference type="RefSeq" id="XP_058328760.1">
    <property type="nucleotide sequence ID" value="XM_058475870.1"/>
</dbReference>
<feature type="region of interest" description="Disordered" evidence="1">
    <location>
        <begin position="361"/>
        <end position="438"/>
    </location>
</feature>
<comment type="caution">
    <text evidence="3">The sequence shown here is derived from an EMBL/GenBank/DDBJ whole genome shotgun (WGS) entry which is preliminary data.</text>
</comment>
<gene>
    <name evidence="3" type="ORF">N7468_006574</name>
</gene>
<feature type="domain" description="Rrn9" evidence="2">
    <location>
        <begin position="174"/>
        <end position="232"/>
    </location>
</feature>
<feature type="compositionally biased region" description="Basic and acidic residues" evidence="1">
    <location>
        <begin position="283"/>
        <end position="293"/>
    </location>
</feature>
<evidence type="ECO:0000313" key="4">
    <source>
        <dbReference type="Proteomes" id="UP001150941"/>
    </source>
</evidence>
<feature type="compositionally biased region" description="Basic residues" evidence="1">
    <location>
        <begin position="380"/>
        <end position="402"/>
    </location>
</feature>
<evidence type="ECO:0000256" key="1">
    <source>
        <dbReference type="SAM" id="MobiDB-lite"/>
    </source>
</evidence>
<feature type="region of interest" description="Disordered" evidence="1">
    <location>
        <begin position="512"/>
        <end position="568"/>
    </location>
</feature>
<name>A0A9W9TJZ4_9EURO</name>